<dbReference type="PROSITE" id="PS00409">
    <property type="entry name" value="PROKAR_NTER_METHYL"/>
    <property type="match status" value="1"/>
</dbReference>
<reference evidence="2 3" key="1">
    <citation type="submission" date="2019-03" db="EMBL/GenBank/DDBJ databases">
        <title>The genome sequence of Nitrosococcus wardiae strain D1FHST reveals the archetypal metabolic capacity of ammonia-oxidizing Gammaproteobacteria.</title>
        <authorList>
            <person name="Wang L."/>
            <person name="Lim C.K."/>
            <person name="Hanson T.E."/>
            <person name="Dang H."/>
            <person name="Klotz M.G."/>
        </authorList>
    </citation>
    <scope>NUCLEOTIDE SEQUENCE [LARGE SCALE GENOMIC DNA]</scope>
    <source>
        <strain evidence="2 3">D1FHS</strain>
    </source>
</reference>
<dbReference type="AlphaFoldDB" id="A0A4P7BW65"/>
<keyword evidence="1" id="KW-1133">Transmembrane helix</keyword>
<evidence type="ECO:0000313" key="3">
    <source>
        <dbReference type="Proteomes" id="UP000294325"/>
    </source>
</evidence>
<accession>A0A4P7BW65</accession>
<dbReference type="Proteomes" id="UP000294325">
    <property type="component" value="Chromosome"/>
</dbReference>
<dbReference type="RefSeq" id="WP_134357272.1">
    <property type="nucleotide sequence ID" value="NZ_CP038033.1"/>
</dbReference>
<feature type="transmembrane region" description="Helical" evidence="1">
    <location>
        <begin position="7"/>
        <end position="31"/>
    </location>
</feature>
<name>A0A4P7BW65_9GAMM</name>
<dbReference type="OrthoDB" id="7864109at2"/>
<dbReference type="NCBIfam" id="TIGR02532">
    <property type="entry name" value="IV_pilin_GFxxxE"/>
    <property type="match status" value="1"/>
</dbReference>
<evidence type="ECO:0000256" key="1">
    <source>
        <dbReference type="SAM" id="Phobius"/>
    </source>
</evidence>
<organism evidence="2 3">
    <name type="scientific">Nitrosococcus wardiae</name>
    <dbReference type="NCBI Taxonomy" id="1814290"/>
    <lineage>
        <taxon>Bacteria</taxon>
        <taxon>Pseudomonadati</taxon>
        <taxon>Pseudomonadota</taxon>
        <taxon>Gammaproteobacteria</taxon>
        <taxon>Chromatiales</taxon>
        <taxon>Chromatiaceae</taxon>
        <taxon>Nitrosococcus</taxon>
    </lineage>
</organism>
<keyword evidence="1" id="KW-0472">Membrane</keyword>
<dbReference type="KEGG" id="nwr:E3U44_06435"/>
<evidence type="ECO:0000313" key="2">
    <source>
        <dbReference type="EMBL" id="QBQ54181.1"/>
    </source>
</evidence>
<sequence length="147" mass="16590">MIKRNQGFSLLEVLVAFAILGISLGVLLQIFSTGMQTTTLSEEYTRAISLAESKLATIGVETPYLEGVQEGQFDEKYAWRTTILPYEEPEEEREERLGEGFDDPVNLPALPYMIKVEVFWETGGKERRVVLETLRLGSLSQSQSQLQ</sequence>
<gene>
    <name evidence="2" type="ORF">E3U44_06435</name>
</gene>
<dbReference type="Pfam" id="PF07963">
    <property type="entry name" value="N_methyl"/>
    <property type="match status" value="1"/>
</dbReference>
<dbReference type="EMBL" id="CP038033">
    <property type="protein sequence ID" value="QBQ54181.1"/>
    <property type="molecule type" value="Genomic_DNA"/>
</dbReference>
<keyword evidence="1" id="KW-0812">Transmembrane</keyword>
<protein>
    <submittedName>
        <fullName evidence="2">Type II secretion system protein</fullName>
    </submittedName>
</protein>
<keyword evidence="3" id="KW-1185">Reference proteome</keyword>
<dbReference type="InterPro" id="IPR012902">
    <property type="entry name" value="N_methyl_site"/>
</dbReference>
<proteinExistence type="predicted"/>